<evidence type="ECO:0000313" key="3">
    <source>
        <dbReference type="Proteomes" id="UP001362999"/>
    </source>
</evidence>
<accession>A0AAW0BA49</accession>
<dbReference type="EMBL" id="JAWWNJ010000036">
    <property type="protein sequence ID" value="KAK7023017.1"/>
    <property type="molecule type" value="Genomic_DNA"/>
</dbReference>
<dbReference type="AlphaFoldDB" id="A0AAW0BA49"/>
<feature type="compositionally biased region" description="Basic and acidic residues" evidence="1">
    <location>
        <begin position="334"/>
        <end position="358"/>
    </location>
</feature>
<dbReference type="InterPro" id="IPR040521">
    <property type="entry name" value="KDZ"/>
</dbReference>
<reference evidence="2 3" key="1">
    <citation type="journal article" date="2024" name="J Genomics">
        <title>Draft genome sequencing and assembly of Favolaschia claudopus CIRM-BRFM 2984 isolated from oak limbs.</title>
        <authorList>
            <person name="Navarro D."/>
            <person name="Drula E."/>
            <person name="Chaduli D."/>
            <person name="Cazenave R."/>
            <person name="Ahrendt S."/>
            <person name="Wang J."/>
            <person name="Lipzen A."/>
            <person name="Daum C."/>
            <person name="Barry K."/>
            <person name="Grigoriev I.V."/>
            <person name="Favel A."/>
            <person name="Rosso M.N."/>
            <person name="Martin F."/>
        </authorList>
    </citation>
    <scope>NUCLEOTIDE SEQUENCE [LARGE SCALE GENOMIC DNA]</scope>
    <source>
        <strain evidence="2 3">CIRM-BRFM 2984</strain>
    </source>
</reference>
<protein>
    <submittedName>
        <fullName evidence="2">Uncharacterized protein</fullName>
    </submittedName>
</protein>
<comment type="caution">
    <text evidence="2">The sequence shown here is derived from an EMBL/GenBank/DDBJ whole genome shotgun (WGS) entry which is preliminary data.</text>
</comment>
<dbReference type="Proteomes" id="UP001362999">
    <property type="component" value="Unassembled WGS sequence"/>
</dbReference>
<name>A0AAW0BA49_9AGAR</name>
<dbReference type="PANTHER" id="PTHR33096:SF1">
    <property type="entry name" value="CXC1-LIKE CYSTEINE CLUSTER ASSOCIATED WITH KDZ TRANSPOSASES DOMAIN-CONTAINING PROTEIN"/>
    <property type="match status" value="1"/>
</dbReference>
<organism evidence="2 3">
    <name type="scientific">Favolaschia claudopus</name>
    <dbReference type="NCBI Taxonomy" id="2862362"/>
    <lineage>
        <taxon>Eukaryota</taxon>
        <taxon>Fungi</taxon>
        <taxon>Dikarya</taxon>
        <taxon>Basidiomycota</taxon>
        <taxon>Agaricomycotina</taxon>
        <taxon>Agaricomycetes</taxon>
        <taxon>Agaricomycetidae</taxon>
        <taxon>Agaricales</taxon>
        <taxon>Marasmiineae</taxon>
        <taxon>Mycenaceae</taxon>
        <taxon>Favolaschia</taxon>
    </lineage>
</organism>
<feature type="region of interest" description="Disordered" evidence="1">
    <location>
        <begin position="334"/>
        <end position="360"/>
    </location>
</feature>
<evidence type="ECO:0000256" key="1">
    <source>
        <dbReference type="SAM" id="MobiDB-lite"/>
    </source>
</evidence>
<sequence>MPKAGAAPKRTRGTNVRMPVQTINAAGVKVTKMKSMSAKARAALQEVTNQEILDHLHSLPSDKKQTFDRLRELSATAPDSTEEVYTYDDVAQGRAPINLSHEGGEMDNLREGIAANVSQKKYVDTRNRRDRTQKHVLAFRSQLKAMTTAYMKWATTQEGFGAEVASDTVPMEGVEGWLKVKVVDIFKTYKTTLAMTADDVLPSTCLISQGLIPSSPTRPQMAFSIRLLEIYRVAQLRTPTLTIEPWLKTLADLHGDVFTPYTSKLFSQAFDVYLEIQRMVDERVKQVLGRGAADWRMKNCCPACTYKLEGEMKLVFQMLLTMDDNDSLKRVLRKDKGVNENGESTRGECERPDPRAEDAGGTYFLRRDEVDKWAKEVLATLVKKPKGSTKEEESECQERWKNMSEELTAKMWGVFDETGDMVKSGELAKYGLAVTNAILEAFGPDLGIGYDIGCGFCITIRNSPLGEKAKALNLKTLVGAFHGHAHNRLCQLKYLATYVNGLGLEDLEGCERFFSKSNSLSRAVRYASVFHRRQSIATYLAHTDTFDTYANLSTFLINNYKQALEILGLEASLKFAMQQAGIPDKDVFKERLKMEDEYLRKLIKEPEEETDQMEYYRRITVMEEKRKRKNEVCARNSPAKPVVRRHAWETYLRAIRACQELETGQEEYKKAGELVATRDYRLAVNKLEELVVKRLFELTKMNMSGTGYKLRKHIAKALQTRSKTIRKALERYNKAAKALVPPRRQLEWDEVIDYAFLSYFDILRDPEANAIIRPWATPAARQMMDTYFKIERVKEEIDRLNVEIRRLVTYIKDEWEFLLKKVAEVQETDPQAFFVESLCKTIWPPLYWTLRPGVRMKEESGEQGNEEVEEDSDVEIVSDDEGDWETDEEDEEEMEERVSEVVERIMAFATDKEAVSDDE</sequence>
<feature type="region of interest" description="Disordered" evidence="1">
    <location>
        <begin position="858"/>
        <end position="897"/>
    </location>
</feature>
<dbReference type="PANTHER" id="PTHR33096">
    <property type="entry name" value="CXC2 DOMAIN-CONTAINING PROTEIN"/>
    <property type="match status" value="1"/>
</dbReference>
<dbReference type="Pfam" id="PF18758">
    <property type="entry name" value="KDZ"/>
    <property type="match status" value="1"/>
</dbReference>
<proteinExistence type="predicted"/>
<feature type="compositionally biased region" description="Acidic residues" evidence="1">
    <location>
        <begin position="864"/>
        <end position="895"/>
    </location>
</feature>
<gene>
    <name evidence="2" type="ORF">R3P38DRAFT_3194960</name>
</gene>
<evidence type="ECO:0000313" key="2">
    <source>
        <dbReference type="EMBL" id="KAK7023017.1"/>
    </source>
</evidence>
<keyword evidence="3" id="KW-1185">Reference proteome</keyword>